<comment type="caution">
    <text evidence="2">The sequence shown here is derived from an EMBL/GenBank/DDBJ whole genome shotgun (WGS) entry which is preliminary data.</text>
</comment>
<proteinExistence type="predicted"/>
<dbReference type="InterPro" id="IPR029044">
    <property type="entry name" value="Nucleotide-diphossugar_trans"/>
</dbReference>
<dbReference type="InterPro" id="IPR040492">
    <property type="entry name" value="GlfT2_N"/>
</dbReference>
<dbReference type="Proteomes" id="UP000271624">
    <property type="component" value="Unassembled WGS sequence"/>
</dbReference>
<evidence type="ECO:0000313" key="2">
    <source>
        <dbReference type="EMBL" id="RUT04798.1"/>
    </source>
</evidence>
<organism evidence="2 3">
    <name type="scientific">Dulcicalothrix desertica PCC 7102</name>
    <dbReference type="NCBI Taxonomy" id="232991"/>
    <lineage>
        <taxon>Bacteria</taxon>
        <taxon>Bacillati</taxon>
        <taxon>Cyanobacteriota</taxon>
        <taxon>Cyanophyceae</taxon>
        <taxon>Nostocales</taxon>
        <taxon>Calotrichaceae</taxon>
        <taxon>Dulcicalothrix</taxon>
    </lineage>
</organism>
<reference evidence="2" key="2">
    <citation type="journal article" date="2019" name="Genome Biol. Evol.">
        <title>Day and night: Metabolic profiles and evolutionary relationships of six axenic non-marine cyanobacteria.</title>
        <authorList>
            <person name="Will S.E."/>
            <person name="Henke P."/>
            <person name="Boedeker C."/>
            <person name="Huang S."/>
            <person name="Brinkmann H."/>
            <person name="Rohde M."/>
            <person name="Jarek M."/>
            <person name="Friedl T."/>
            <person name="Seufert S."/>
            <person name="Schumacher M."/>
            <person name="Overmann J."/>
            <person name="Neumann-Schaal M."/>
            <person name="Petersen J."/>
        </authorList>
    </citation>
    <scope>NUCLEOTIDE SEQUENCE [LARGE SCALE GENOMIC DNA]</scope>
    <source>
        <strain evidence="2">PCC 7102</strain>
    </source>
</reference>
<name>A0A433VFB7_9CYAN</name>
<dbReference type="RefSeq" id="WP_127082765.1">
    <property type="nucleotide sequence ID" value="NZ_RSCL01000010.1"/>
</dbReference>
<sequence length="608" mass="69798">MQVISRLQLPNTLDTSDLYLKLEGNPSIDFDAHKVILHQSDKISFNTYFNSIYESFYTQYTILNEFKYQLKLTGAFKVVAYRERFENQKELIKSERVENQDLSNYVEFSLPLLKSSPDAGRIYLEITCLSEDGLFVEGSLVTQQEKVRDVNLAIITCTFKKEAYVTKTVNAITLDNLLQNKKFKLFVVDNGKTLKQSDFNDSRVTLVPNRNVGGSGGFTKGLIEALQSGVYTHFLFMDDDIDLDSEVIYKLFSLYEYGKQDFAIAGSMLDLYRKHILYEAGALYNKYTDKEGNVKDSDFATVPLKHEADLSDSSALNSLLLEDNIDYGAFWFFAFSKEVVDNIGLPLPFFIKIDDMEFGLRVKQYLNQPIVAFPSIAVWHEPFYAKNPGWDAYYCMRNMLVTNAIHGYSKYWVALKNLSGAVIYNLLLFDYNNASIFIKAFDDFLAGPDFIKQNDAEILHTQICKYSKSHKTQTATPSSVNLDKDYKITKVGKVQKLVSLLTLNGHLLPSFMIRDESAFISYPRIEAQRDSICKAFSNKRIVMKVNDIPVLYQNELDQRAAFSILSAWMKSVVKTTLQWSNINKQWKEAADEFTSLEFWQTYLKPRQS</sequence>
<dbReference type="GO" id="GO:0016740">
    <property type="term" value="F:transferase activity"/>
    <property type="evidence" value="ECO:0007669"/>
    <property type="project" value="UniProtKB-KW"/>
</dbReference>
<feature type="domain" description="Galactofuranosyltransferase GlfT2 N-terminal" evidence="1">
    <location>
        <begin position="14"/>
        <end position="130"/>
    </location>
</feature>
<dbReference type="OrthoDB" id="3225550at2"/>
<dbReference type="EMBL" id="RSCL01000010">
    <property type="protein sequence ID" value="RUT04798.1"/>
    <property type="molecule type" value="Genomic_DNA"/>
</dbReference>
<reference evidence="2" key="1">
    <citation type="submission" date="2018-12" db="EMBL/GenBank/DDBJ databases">
        <authorList>
            <person name="Will S."/>
            <person name="Neumann-Schaal M."/>
            <person name="Henke P."/>
        </authorList>
    </citation>
    <scope>NUCLEOTIDE SEQUENCE</scope>
    <source>
        <strain evidence="2">PCC 7102</strain>
    </source>
</reference>
<keyword evidence="3" id="KW-1185">Reference proteome</keyword>
<keyword evidence="2" id="KW-0808">Transferase</keyword>
<evidence type="ECO:0000259" key="1">
    <source>
        <dbReference type="Pfam" id="PF17994"/>
    </source>
</evidence>
<dbReference type="AlphaFoldDB" id="A0A433VFB7"/>
<accession>A0A433VFB7</accession>
<dbReference type="Pfam" id="PF13641">
    <property type="entry name" value="Glyco_tranf_2_3"/>
    <property type="match status" value="1"/>
</dbReference>
<gene>
    <name evidence="2" type="ORF">DSM106972_043670</name>
</gene>
<dbReference type="Pfam" id="PF17994">
    <property type="entry name" value="Glft2_N"/>
    <property type="match status" value="1"/>
</dbReference>
<dbReference type="Gene3D" id="3.90.550.60">
    <property type="match status" value="1"/>
</dbReference>
<protein>
    <submittedName>
        <fullName evidence="2">Galactofuranosyltransferase</fullName>
    </submittedName>
</protein>
<evidence type="ECO:0000313" key="3">
    <source>
        <dbReference type="Proteomes" id="UP000271624"/>
    </source>
</evidence>
<dbReference type="SUPFAM" id="SSF53448">
    <property type="entry name" value="Nucleotide-diphospho-sugar transferases"/>
    <property type="match status" value="1"/>
</dbReference>